<sequence length="166" mass="17650">MSKQRVLLLGATGATGGSILDGSLEHADSSSSLITEQVVEALVCPASAGKPQVQELAKRGVELRVLDIGGPVDVLIRAIDATSQLAQLNLAIAAKKKKCTDTFEDSFFPPALPSGRGDYVTIRSTMPTMLTDLRDVGRFVALIVKDPRSMNKGVACYGDFLSENEQ</sequence>
<organism evidence="1 2">
    <name type="scientific">Mycena belliarum</name>
    <dbReference type="NCBI Taxonomy" id="1033014"/>
    <lineage>
        <taxon>Eukaryota</taxon>
        <taxon>Fungi</taxon>
        <taxon>Dikarya</taxon>
        <taxon>Basidiomycota</taxon>
        <taxon>Agaricomycotina</taxon>
        <taxon>Agaricomycetes</taxon>
        <taxon>Agaricomycetidae</taxon>
        <taxon>Agaricales</taxon>
        <taxon>Marasmiineae</taxon>
        <taxon>Mycenaceae</taxon>
        <taxon>Mycena</taxon>
    </lineage>
</organism>
<reference evidence="1" key="1">
    <citation type="submission" date="2023-03" db="EMBL/GenBank/DDBJ databases">
        <title>Massive genome expansion in bonnet fungi (Mycena s.s.) driven by repeated elements and novel gene families across ecological guilds.</title>
        <authorList>
            <consortium name="Lawrence Berkeley National Laboratory"/>
            <person name="Harder C.B."/>
            <person name="Miyauchi S."/>
            <person name="Viragh M."/>
            <person name="Kuo A."/>
            <person name="Thoen E."/>
            <person name="Andreopoulos B."/>
            <person name="Lu D."/>
            <person name="Skrede I."/>
            <person name="Drula E."/>
            <person name="Henrissat B."/>
            <person name="Morin E."/>
            <person name="Kohler A."/>
            <person name="Barry K."/>
            <person name="LaButti K."/>
            <person name="Morin E."/>
            <person name="Salamov A."/>
            <person name="Lipzen A."/>
            <person name="Mereny Z."/>
            <person name="Hegedus B."/>
            <person name="Baldrian P."/>
            <person name="Stursova M."/>
            <person name="Weitz H."/>
            <person name="Taylor A."/>
            <person name="Grigoriev I.V."/>
            <person name="Nagy L.G."/>
            <person name="Martin F."/>
            <person name="Kauserud H."/>
        </authorList>
    </citation>
    <scope>NUCLEOTIDE SEQUENCE</scope>
    <source>
        <strain evidence="1">CBHHK173m</strain>
    </source>
</reference>
<gene>
    <name evidence="1" type="ORF">B0H15DRAFT_805769</name>
</gene>
<keyword evidence="2" id="KW-1185">Reference proteome</keyword>
<name>A0AAD6XK64_9AGAR</name>
<dbReference type="EMBL" id="JARJCN010000084">
    <property type="protein sequence ID" value="KAJ7076211.1"/>
    <property type="molecule type" value="Genomic_DNA"/>
</dbReference>
<dbReference type="InterPro" id="IPR036291">
    <property type="entry name" value="NAD(P)-bd_dom_sf"/>
</dbReference>
<evidence type="ECO:0000313" key="2">
    <source>
        <dbReference type="Proteomes" id="UP001222325"/>
    </source>
</evidence>
<dbReference type="Proteomes" id="UP001222325">
    <property type="component" value="Unassembled WGS sequence"/>
</dbReference>
<dbReference type="Gene3D" id="3.40.50.720">
    <property type="entry name" value="NAD(P)-binding Rossmann-like Domain"/>
    <property type="match status" value="1"/>
</dbReference>
<comment type="caution">
    <text evidence="1">The sequence shown here is derived from an EMBL/GenBank/DDBJ whole genome shotgun (WGS) entry which is preliminary data.</text>
</comment>
<proteinExistence type="predicted"/>
<evidence type="ECO:0000313" key="1">
    <source>
        <dbReference type="EMBL" id="KAJ7076211.1"/>
    </source>
</evidence>
<dbReference type="AlphaFoldDB" id="A0AAD6XK64"/>
<accession>A0AAD6XK64</accession>
<dbReference type="SUPFAM" id="SSF51735">
    <property type="entry name" value="NAD(P)-binding Rossmann-fold domains"/>
    <property type="match status" value="1"/>
</dbReference>
<protein>
    <submittedName>
        <fullName evidence="1">Uncharacterized protein</fullName>
    </submittedName>
</protein>